<keyword evidence="7" id="KW-0221">Differentiation</keyword>
<dbReference type="SMART" id="SM00280">
    <property type="entry name" value="KAZAL"/>
    <property type="match status" value="1"/>
</dbReference>
<evidence type="ECO:0000256" key="10">
    <source>
        <dbReference type="ARBA" id="ARBA00023136"/>
    </source>
</evidence>
<evidence type="ECO:0000256" key="13">
    <source>
        <dbReference type="ARBA" id="ARBA00023163"/>
    </source>
</evidence>
<evidence type="ECO:0000256" key="14">
    <source>
        <dbReference type="ARBA" id="ARBA00030534"/>
    </source>
</evidence>
<evidence type="ECO:0000256" key="12">
    <source>
        <dbReference type="ARBA" id="ARBA00023159"/>
    </source>
</evidence>
<evidence type="ECO:0000256" key="15">
    <source>
        <dbReference type="SAM" id="Coils"/>
    </source>
</evidence>
<feature type="coiled-coil region" evidence="15">
    <location>
        <begin position="852"/>
        <end position="879"/>
    </location>
</feature>
<keyword evidence="10" id="KW-0472">Membrane</keyword>
<dbReference type="GO" id="GO:0010468">
    <property type="term" value="P:regulation of gene expression"/>
    <property type="evidence" value="ECO:0007669"/>
    <property type="project" value="TreeGrafter"/>
</dbReference>
<evidence type="ECO:0000256" key="9">
    <source>
        <dbReference type="ARBA" id="ARBA00023054"/>
    </source>
</evidence>
<dbReference type="AlphaFoldDB" id="M7BEB9"/>
<feature type="domain" description="Kazal-like" evidence="16">
    <location>
        <begin position="58"/>
        <end position="105"/>
    </location>
</feature>
<comment type="similarity">
    <text evidence="3">Belongs to the CAVIN family.</text>
</comment>
<evidence type="ECO:0000256" key="5">
    <source>
        <dbReference type="ARBA" id="ARBA00022490"/>
    </source>
</evidence>
<dbReference type="EMBL" id="KB534909">
    <property type="protein sequence ID" value="EMP33915.1"/>
    <property type="molecule type" value="Genomic_DNA"/>
</dbReference>
<dbReference type="Gene3D" id="1.10.287.3160">
    <property type="match status" value="1"/>
</dbReference>
<dbReference type="InterPro" id="IPR036058">
    <property type="entry name" value="Kazal_dom_sf"/>
</dbReference>
<keyword evidence="6" id="KW-0517">Myogenesis</keyword>
<evidence type="ECO:0000256" key="3">
    <source>
        <dbReference type="ARBA" id="ARBA00008836"/>
    </source>
</evidence>
<dbReference type="Pfam" id="PF07648">
    <property type="entry name" value="Kazal_2"/>
    <property type="match status" value="1"/>
</dbReference>
<comment type="subcellular location">
    <subcellularLocation>
        <location evidence="1">Cytoplasm</location>
        <location evidence="1">Myofibril</location>
        <location evidence="1">Sarcomere</location>
    </subcellularLocation>
    <subcellularLocation>
        <location evidence="2">Membrane</location>
        <location evidence="2">Caveola</location>
    </subcellularLocation>
</comment>
<dbReference type="PANTHER" id="PTHR15240">
    <property type="entry name" value="CAVIN"/>
    <property type="match status" value="1"/>
</dbReference>
<keyword evidence="11" id="KW-1015">Disulfide bond</keyword>
<evidence type="ECO:0000259" key="16">
    <source>
        <dbReference type="PROSITE" id="PS51465"/>
    </source>
</evidence>
<dbReference type="GO" id="GO:0007517">
    <property type="term" value="P:muscle organ development"/>
    <property type="evidence" value="ECO:0007669"/>
    <property type="project" value="UniProtKB-KW"/>
</dbReference>
<dbReference type="SUPFAM" id="SSF100895">
    <property type="entry name" value="Kazal-type serine protease inhibitors"/>
    <property type="match status" value="1"/>
</dbReference>
<name>M7BEB9_CHEMY</name>
<dbReference type="GO" id="GO:0030154">
    <property type="term" value="P:cell differentiation"/>
    <property type="evidence" value="ECO:0007669"/>
    <property type="project" value="UniProtKB-KW"/>
</dbReference>
<keyword evidence="13" id="KW-0804">Transcription</keyword>
<organism evidence="17 18">
    <name type="scientific">Chelonia mydas</name>
    <name type="common">Green sea-turtle</name>
    <name type="synonym">Chelonia agassizi</name>
    <dbReference type="NCBI Taxonomy" id="8469"/>
    <lineage>
        <taxon>Eukaryota</taxon>
        <taxon>Metazoa</taxon>
        <taxon>Chordata</taxon>
        <taxon>Craniata</taxon>
        <taxon>Vertebrata</taxon>
        <taxon>Euteleostomi</taxon>
        <taxon>Archelosauria</taxon>
        <taxon>Testudinata</taxon>
        <taxon>Testudines</taxon>
        <taxon>Cryptodira</taxon>
        <taxon>Durocryptodira</taxon>
        <taxon>Americhelydia</taxon>
        <taxon>Chelonioidea</taxon>
        <taxon>Cheloniidae</taxon>
        <taxon>Chelonia</taxon>
    </lineage>
</organism>
<reference evidence="18" key="1">
    <citation type="journal article" date="2013" name="Nat. Genet.">
        <title>The draft genomes of soft-shell turtle and green sea turtle yield insights into the development and evolution of the turtle-specific body plan.</title>
        <authorList>
            <person name="Wang Z."/>
            <person name="Pascual-Anaya J."/>
            <person name="Zadissa A."/>
            <person name="Li W."/>
            <person name="Niimura Y."/>
            <person name="Huang Z."/>
            <person name="Li C."/>
            <person name="White S."/>
            <person name="Xiong Z."/>
            <person name="Fang D."/>
            <person name="Wang B."/>
            <person name="Ming Y."/>
            <person name="Chen Y."/>
            <person name="Zheng Y."/>
            <person name="Kuraku S."/>
            <person name="Pignatelli M."/>
            <person name="Herrero J."/>
            <person name="Beal K."/>
            <person name="Nozawa M."/>
            <person name="Li Q."/>
            <person name="Wang J."/>
            <person name="Zhang H."/>
            <person name="Yu L."/>
            <person name="Shigenobu S."/>
            <person name="Wang J."/>
            <person name="Liu J."/>
            <person name="Flicek P."/>
            <person name="Searle S."/>
            <person name="Wang J."/>
            <person name="Kuratani S."/>
            <person name="Yin Y."/>
            <person name="Aken B."/>
            <person name="Zhang G."/>
            <person name="Irie N."/>
        </authorList>
    </citation>
    <scope>NUCLEOTIDE SEQUENCE [LARGE SCALE GENOMIC DNA]</scope>
</reference>
<dbReference type="PROSITE" id="PS51465">
    <property type="entry name" value="KAZAL_2"/>
    <property type="match status" value="1"/>
</dbReference>
<evidence type="ECO:0000256" key="4">
    <source>
        <dbReference type="ARBA" id="ARBA00022473"/>
    </source>
</evidence>
<evidence type="ECO:0000256" key="1">
    <source>
        <dbReference type="ARBA" id="ARBA00004204"/>
    </source>
</evidence>
<dbReference type="InterPro" id="IPR026752">
    <property type="entry name" value="Cavin_fam"/>
</dbReference>
<gene>
    <name evidence="17" type="ORF">UY3_08926</name>
</gene>
<evidence type="ECO:0000313" key="17">
    <source>
        <dbReference type="EMBL" id="EMP33915.1"/>
    </source>
</evidence>
<evidence type="ECO:0000256" key="11">
    <source>
        <dbReference type="ARBA" id="ARBA00023157"/>
    </source>
</evidence>
<dbReference type="InterPro" id="IPR002350">
    <property type="entry name" value="Kazal_dom"/>
</dbReference>
<dbReference type="GO" id="GO:0005901">
    <property type="term" value="C:caveola"/>
    <property type="evidence" value="ECO:0007669"/>
    <property type="project" value="UniProtKB-SubCell"/>
</dbReference>
<evidence type="ECO:0000256" key="8">
    <source>
        <dbReference type="ARBA" id="ARBA00023015"/>
    </source>
</evidence>
<dbReference type="eggNOG" id="ENOG502QQ9A">
    <property type="taxonomic scope" value="Eukaryota"/>
</dbReference>
<keyword evidence="18" id="KW-1185">Reference proteome</keyword>
<sequence>MSKKGGWQKLKEAKERQQRQDVVLKELNVRESDVRACDESSCKYGGVCKEDGDGLKCACQFQCHTNYIPVCGSNGDTYQNECFLRRAACKHQKEITVVARGPCYSDNGSGSGEGEYEGSGTEVHRKHSKCGACKYRAECDEDAENVGNRSLRKKLKPALLSPVTAAPRLSTFHVAGTSGTDCESAAPLHGAEAQGFQLPASFSSPLASSVSTVPRAATVPTVQVAAAAPPFDLAALLWQLPLLAPSLLTSLASLPVPASGAPTPRSQLAPPGHASVLQQMPQQTLLPPATLAPTPGHSAPLQFLQPEELRVSRAPESPLLSPSLSLRPLAPYLQYSPTTSNPSNEVWEDEEEEYDDQMFSSQYSPQIQLPSTGIHITARSPYPQGYLHPRMAIPGWPHRGPWTYTTPHSGLSRAAQRKAVRPSPLPASTETQIRPEVAATPTKDTAPHTSSIVITPQDAMVPPPPPTTDDELPHFLELFQRVAEELKITQEEVPETYHELTDILQATTSPKIALPINGAIMEPAKAIWQTPATITPTSKRLDRKYFVLSKGSEFLFTHPSPNSLVVDTANQKNKYQHFHSTPSDKDNKGMDSFSHKVYSSSTFQFRVANYVARLANSDHKNYAKVMQFIVSEDKRQDFKAVVSEGQLISRTVLQAALGAADPVARSTATAVVMQRASWLASFSFPKQIQNTVEDLPFDGDKIFVSTTNEVAVVFSEIKIIKSDDTSSVGKKDDGMQYRPEVKGIKCFKGLVNVTWKAPNEEVTGSGLVQTPVCKEDEEQDAAYTIVTVLDKVANIVHGVQESQKRIEERHREMENAIKTIQIDILKLAQTHGNTGYTVNKLLEKTCKVSSHVKEVRARVEKQSANVRKVEAKQEEMLRKNKFRVVIYQEETECPSSLSVIKDRTKGENLEDQFFPPDDLSSDEEYYIDESRASRFKKSGIRRIDNIKKAFSRENIQKTRKNFGKKVNRLRTRIVTPERRERMRQSGERLKQSGIRLKKTISKAAPTKETFKLNKKDKERTVAEGQEGIQEAGVRAVSASGAEEPVTEEISYTEVITKVKKDKGSGTKGTSQPTEKIVLTPEKIVLKQEAAAEGGDNVLLLDLKQPA</sequence>
<accession>M7BEB9</accession>
<keyword evidence="9 15" id="KW-0175">Coiled coil</keyword>
<dbReference type="Proteomes" id="UP000031443">
    <property type="component" value="Unassembled WGS sequence"/>
</dbReference>
<keyword evidence="5" id="KW-0963">Cytoplasm</keyword>
<evidence type="ECO:0000256" key="6">
    <source>
        <dbReference type="ARBA" id="ARBA00022541"/>
    </source>
</evidence>
<keyword evidence="12" id="KW-0010">Activator</keyword>
<evidence type="ECO:0000256" key="2">
    <source>
        <dbReference type="ARBA" id="ARBA00004345"/>
    </source>
</evidence>
<keyword evidence="8" id="KW-0805">Transcription regulation</keyword>
<keyword evidence="4" id="KW-0217">Developmental protein</keyword>
<dbReference type="CDD" id="cd00104">
    <property type="entry name" value="KAZAL_FS"/>
    <property type="match status" value="1"/>
</dbReference>
<dbReference type="GO" id="GO:0030017">
    <property type="term" value="C:sarcomere"/>
    <property type="evidence" value="ECO:0007669"/>
    <property type="project" value="UniProtKB-SubCell"/>
</dbReference>
<dbReference type="FunFam" id="3.30.60.30:FF:000051">
    <property type="entry name" value="LOW QUALITY PROTEIN: tomoregulin-1"/>
    <property type="match status" value="1"/>
</dbReference>
<dbReference type="Pfam" id="PF15237">
    <property type="entry name" value="PTRF_SDPR"/>
    <property type="match status" value="1"/>
</dbReference>
<dbReference type="PANTHER" id="PTHR15240:SF4">
    <property type="entry name" value="CAVEOLAE-ASSOCIATED PROTEIN 4"/>
    <property type="match status" value="1"/>
</dbReference>
<dbReference type="Gene3D" id="3.30.60.30">
    <property type="match status" value="1"/>
</dbReference>
<proteinExistence type="inferred from homology"/>
<protein>
    <recommendedName>
        <fullName evidence="14">Muscle-restricted coiled-coil protein</fullName>
    </recommendedName>
</protein>
<evidence type="ECO:0000313" key="18">
    <source>
        <dbReference type="Proteomes" id="UP000031443"/>
    </source>
</evidence>
<evidence type="ECO:0000256" key="7">
    <source>
        <dbReference type="ARBA" id="ARBA00022782"/>
    </source>
</evidence>